<comment type="caution">
    <text evidence="1">The sequence shown here is derived from an EMBL/GenBank/DDBJ whole genome shotgun (WGS) entry which is preliminary data.</text>
</comment>
<sequence>MNSVEKIESELDNFNFSDRKRAFLELKALADQKKILLPDPSPKVNLHFHTFFSFNAYGYSPLHIIWRARKEGLLMAGSVDFDVLDAMEEFLWGGFEVNLPVSSGIETRVYLPEFHDRELSSPKEPGVAYFMGNGFTRLPESETKTGKTLRYLKETAQKRNRSVLKRVNSYLQPVAIDLEKDVLPLTPSGNPTERHLVMAYAIKADQIFSDRIEQVKFWSEKLDISPEKVENFLNHKPDFYDFIRSKLMKHGGVGYVKPDVGDFPTLEQVTDMILDLGAIPSFSWLDGTRSGEKDPKELLDFCEAKGIETLFIVPDRNWDLPDKEESHLKLAKLYEIVEEAKRREIPIFVGTELNKFGQKFVDEFESPALTPLTPYFIRSAWMLWGHIIMEKSSKRGYTSEWAKKTFQDRKVRNRFYYQVGQTVPADRYQLEQIGSLSSEELIKRWA</sequence>
<dbReference type="AlphaFoldDB" id="A0A1V5T3H7"/>
<evidence type="ECO:0000313" key="1">
    <source>
        <dbReference type="EMBL" id="OQA60981.1"/>
    </source>
</evidence>
<organism evidence="1">
    <name type="scientific">Candidatus Atribacter allofermentans</name>
    <dbReference type="NCBI Taxonomy" id="1852833"/>
    <lineage>
        <taxon>Bacteria</taxon>
        <taxon>Pseudomonadati</taxon>
        <taxon>Atribacterota</taxon>
        <taxon>Atribacteria</taxon>
        <taxon>Atribacterales</taxon>
        <taxon>Atribacteraceae</taxon>
        <taxon>Atribacter</taxon>
    </lineage>
</organism>
<dbReference type="EMBL" id="MWBQ01000025">
    <property type="protein sequence ID" value="OQA60981.1"/>
    <property type="molecule type" value="Genomic_DNA"/>
</dbReference>
<accession>A0A1V5T3H7</accession>
<dbReference type="Proteomes" id="UP000485569">
    <property type="component" value="Unassembled WGS sequence"/>
</dbReference>
<protein>
    <recommendedName>
        <fullName evidence="2">PHP domain protein</fullName>
    </recommendedName>
</protein>
<gene>
    <name evidence="1" type="ORF">BWY41_00374</name>
</gene>
<reference evidence="1" key="1">
    <citation type="submission" date="2017-02" db="EMBL/GenBank/DDBJ databases">
        <title>Delving into the versatile metabolic prowess of the omnipresent phylum Bacteroidetes.</title>
        <authorList>
            <person name="Nobu M.K."/>
            <person name="Mei R."/>
            <person name="Narihiro T."/>
            <person name="Kuroda K."/>
            <person name="Liu W.-T."/>
        </authorList>
    </citation>
    <scope>NUCLEOTIDE SEQUENCE</scope>
    <source>
        <strain evidence="1">ADurb.Bin276</strain>
    </source>
</reference>
<name>A0A1V5T3H7_9BACT</name>
<evidence type="ECO:0008006" key="2">
    <source>
        <dbReference type="Google" id="ProtNLM"/>
    </source>
</evidence>
<proteinExistence type="predicted"/>